<feature type="domain" description="Glycosyltransferase 2-like" evidence="2">
    <location>
        <begin position="7"/>
        <end position="158"/>
    </location>
</feature>
<dbReference type="GO" id="GO:0016740">
    <property type="term" value="F:transferase activity"/>
    <property type="evidence" value="ECO:0007669"/>
    <property type="project" value="UniProtKB-KW"/>
</dbReference>
<dbReference type="AlphaFoldDB" id="A0A1H7LQ40"/>
<keyword evidence="1" id="KW-0812">Transmembrane</keyword>
<dbReference type="InterPro" id="IPR001173">
    <property type="entry name" value="Glyco_trans_2-like"/>
</dbReference>
<feature type="transmembrane region" description="Helical" evidence="1">
    <location>
        <begin position="237"/>
        <end position="258"/>
    </location>
</feature>
<keyword evidence="1" id="KW-1133">Transmembrane helix</keyword>
<keyword evidence="3" id="KW-0808">Transferase</keyword>
<dbReference type="Proteomes" id="UP000198984">
    <property type="component" value="Unassembled WGS sequence"/>
</dbReference>
<protein>
    <submittedName>
        <fullName evidence="3">Glycosyl transferase family 2</fullName>
    </submittedName>
</protein>
<dbReference type="SUPFAM" id="SSF53448">
    <property type="entry name" value="Nucleotide-diphospho-sugar transferases"/>
    <property type="match status" value="1"/>
</dbReference>
<dbReference type="PANTHER" id="PTHR43685">
    <property type="entry name" value="GLYCOSYLTRANSFERASE"/>
    <property type="match status" value="1"/>
</dbReference>
<gene>
    <name evidence="3" type="ORF">SAMN04488505_1011310</name>
</gene>
<sequence length="281" mass="32807">MKKRRFSIIVPTYGRFEEVFEFLDSVTRQTYDNSLIEVLVVDQNDKIDLAEGLKKYDGDLNIKHFKVTVKGIAHAKNVGVKNATGEILTFADDDSKYYPETIEAANECFNTNPAVDMFYGKVFDRSANRNLIRNWKQHAVKITKFNYHHNYIAIACFTSIKLLFFDERFGVGTKYGVGEELDYLLQALDKQYEVYYTPLIDVWHPQVSVHLMTKEKVYYYAKGYGAICRKHRGFPMLWNLMVSSSFQLLSMLLFFITFRFNAAYTRYLAFAGRIKGYIEFK</sequence>
<dbReference type="RefSeq" id="WP_089907705.1">
    <property type="nucleotide sequence ID" value="NZ_FOBB01000001.1"/>
</dbReference>
<dbReference type="CDD" id="cd00761">
    <property type="entry name" value="Glyco_tranf_GTA_type"/>
    <property type="match status" value="1"/>
</dbReference>
<keyword evidence="1" id="KW-0472">Membrane</keyword>
<reference evidence="3 4" key="1">
    <citation type="submission" date="2016-10" db="EMBL/GenBank/DDBJ databases">
        <authorList>
            <person name="de Groot N.N."/>
        </authorList>
    </citation>
    <scope>NUCLEOTIDE SEQUENCE [LARGE SCALE GENOMIC DNA]</scope>
    <source>
        <strain evidence="3 4">DSM 21039</strain>
    </source>
</reference>
<dbReference type="EMBL" id="FOBB01000001">
    <property type="protein sequence ID" value="SEL01061.1"/>
    <property type="molecule type" value="Genomic_DNA"/>
</dbReference>
<dbReference type="Gene3D" id="3.90.550.10">
    <property type="entry name" value="Spore Coat Polysaccharide Biosynthesis Protein SpsA, Chain A"/>
    <property type="match status" value="1"/>
</dbReference>
<evidence type="ECO:0000256" key="1">
    <source>
        <dbReference type="SAM" id="Phobius"/>
    </source>
</evidence>
<dbReference type="OrthoDB" id="597270at2"/>
<organism evidence="3 4">
    <name type="scientific">Chitinophaga rupis</name>
    <dbReference type="NCBI Taxonomy" id="573321"/>
    <lineage>
        <taxon>Bacteria</taxon>
        <taxon>Pseudomonadati</taxon>
        <taxon>Bacteroidota</taxon>
        <taxon>Chitinophagia</taxon>
        <taxon>Chitinophagales</taxon>
        <taxon>Chitinophagaceae</taxon>
        <taxon>Chitinophaga</taxon>
    </lineage>
</organism>
<dbReference type="InterPro" id="IPR029044">
    <property type="entry name" value="Nucleotide-diphossugar_trans"/>
</dbReference>
<accession>A0A1H7LQ40</accession>
<name>A0A1H7LQ40_9BACT</name>
<evidence type="ECO:0000313" key="3">
    <source>
        <dbReference type="EMBL" id="SEL01061.1"/>
    </source>
</evidence>
<keyword evidence="4" id="KW-1185">Reference proteome</keyword>
<evidence type="ECO:0000259" key="2">
    <source>
        <dbReference type="Pfam" id="PF00535"/>
    </source>
</evidence>
<proteinExistence type="predicted"/>
<dbReference type="PANTHER" id="PTHR43685:SF2">
    <property type="entry name" value="GLYCOSYLTRANSFERASE 2-LIKE DOMAIN-CONTAINING PROTEIN"/>
    <property type="match status" value="1"/>
</dbReference>
<evidence type="ECO:0000313" key="4">
    <source>
        <dbReference type="Proteomes" id="UP000198984"/>
    </source>
</evidence>
<dbReference type="STRING" id="573321.SAMN04488505_1011310"/>
<dbReference type="InterPro" id="IPR050834">
    <property type="entry name" value="Glycosyltransf_2"/>
</dbReference>
<dbReference type="Pfam" id="PF00535">
    <property type="entry name" value="Glycos_transf_2"/>
    <property type="match status" value="1"/>
</dbReference>